<name>A0AA88E4X1_FICCA</name>
<evidence type="ECO:0000256" key="2">
    <source>
        <dbReference type="SAM" id="SignalP"/>
    </source>
</evidence>
<evidence type="ECO:0000313" key="4">
    <source>
        <dbReference type="Proteomes" id="UP001187192"/>
    </source>
</evidence>
<evidence type="ECO:0000256" key="1">
    <source>
        <dbReference type="SAM" id="MobiDB-lite"/>
    </source>
</evidence>
<evidence type="ECO:0008006" key="5">
    <source>
        <dbReference type="Google" id="ProtNLM"/>
    </source>
</evidence>
<accession>A0AA88E4X1</accession>
<feature type="region of interest" description="Disordered" evidence="1">
    <location>
        <begin position="28"/>
        <end position="78"/>
    </location>
</feature>
<feature type="chain" id="PRO_5041694126" description="Rapid ALkalinization Factor" evidence="2">
    <location>
        <begin position="24"/>
        <end position="78"/>
    </location>
</feature>
<proteinExistence type="predicted"/>
<sequence length="78" mass="8438">MKAYLILCIFLASLLFFPSSLLARDLAASAGKGTPATGDPKKPVCNPGGRGNQYKCNPEPKPRKCKKYERSCPHNSSP</sequence>
<protein>
    <recommendedName>
        <fullName evidence="5">Rapid ALkalinization Factor</fullName>
    </recommendedName>
</protein>
<evidence type="ECO:0000313" key="3">
    <source>
        <dbReference type="EMBL" id="GMN68187.1"/>
    </source>
</evidence>
<feature type="signal peptide" evidence="2">
    <location>
        <begin position="1"/>
        <end position="23"/>
    </location>
</feature>
<dbReference type="EMBL" id="BTGU01000567">
    <property type="protein sequence ID" value="GMN68187.1"/>
    <property type="molecule type" value="Genomic_DNA"/>
</dbReference>
<reference evidence="3" key="1">
    <citation type="submission" date="2023-07" db="EMBL/GenBank/DDBJ databases">
        <title>draft genome sequence of fig (Ficus carica).</title>
        <authorList>
            <person name="Takahashi T."/>
            <person name="Nishimura K."/>
        </authorList>
    </citation>
    <scope>NUCLEOTIDE SEQUENCE</scope>
</reference>
<dbReference type="AlphaFoldDB" id="A0AA88E4X1"/>
<keyword evidence="4" id="KW-1185">Reference proteome</keyword>
<dbReference type="Proteomes" id="UP001187192">
    <property type="component" value="Unassembled WGS sequence"/>
</dbReference>
<feature type="compositionally biased region" description="Basic and acidic residues" evidence="1">
    <location>
        <begin position="58"/>
        <end position="72"/>
    </location>
</feature>
<keyword evidence="2" id="KW-0732">Signal</keyword>
<gene>
    <name evidence="3" type="ORF">TIFTF001_037244</name>
</gene>
<organism evidence="3 4">
    <name type="scientific">Ficus carica</name>
    <name type="common">Common fig</name>
    <dbReference type="NCBI Taxonomy" id="3494"/>
    <lineage>
        <taxon>Eukaryota</taxon>
        <taxon>Viridiplantae</taxon>
        <taxon>Streptophyta</taxon>
        <taxon>Embryophyta</taxon>
        <taxon>Tracheophyta</taxon>
        <taxon>Spermatophyta</taxon>
        <taxon>Magnoliopsida</taxon>
        <taxon>eudicotyledons</taxon>
        <taxon>Gunneridae</taxon>
        <taxon>Pentapetalae</taxon>
        <taxon>rosids</taxon>
        <taxon>fabids</taxon>
        <taxon>Rosales</taxon>
        <taxon>Moraceae</taxon>
        <taxon>Ficeae</taxon>
        <taxon>Ficus</taxon>
    </lineage>
</organism>
<comment type="caution">
    <text evidence="3">The sequence shown here is derived from an EMBL/GenBank/DDBJ whole genome shotgun (WGS) entry which is preliminary data.</text>
</comment>